<dbReference type="InterPro" id="IPR039383">
    <property type="entry name" value="FHIT"/>
</dbReference>
<dbReference type="Pfam" id="PF01230">
    <property type="entry name" value="HIT"/>
    <property type="match status" value="1"/>
</dbReference>
<feature type="binding site" evidence="3">
    <location>
        <position position="147"/>
    </location>
    <ligand>
        <name>substrate</name>
    </ligand>
</feature>
<evidence type="ECO:0000313" key="7">
    <source>
        <dbReference type="Proteomes" id="UP000250222"/>
    </source>
</evidence>
<dbReference type="EMBL" id="UETB01000001">
    <property type="protein sequence ID" value="SSA36882.1"/>
    <property type="molecule type" value="Genomic_DNA"/>
</dbReference>
<evidence type="ECO:0000256" key="3">
    <source>
        <dbReference type="PIRSR" id="PIRSR639383-2"/>
    </source>
</evidence>
<sequence length="188" mass="19948">MSDVSPPSGEPAEGLVGVPDAFQRLWTPHRMAYVDGHDKPGDASTGQCPFCRAPQREDADALVVHRGEHAYVVLNLYPYNPGHLLVCPYRHVADLTELTTAERDEVGALSATAMTVLRAVSAPHGFNLGMNQGEAAGAGIAAHLHQHVVPRWGGDANFFPIVAGTKALPQVLGETRDLLAAAWPGATC</sequence>
<dbReference type="InterPro" id="IPR052908">
    <property type="entry name" value="AP-4-A_phosphorylase"/>
</dbReference>
<dbReference type="InterPro" id="IPR036265">
    <property type="entry name" value="HIT-like_sf"/>
</dbReference>
<dbReference type="Proteomes" id="UP000250222">
    <property type="component" value="Unassembled WGS sequence"/>
</dbReference>
<evidence type="ECO:0000256" key="1">
    <source>
        <dbReference type="ARBA" id="ARBA00022741"/>
    </source>
</evidence>
<feature type="active site" description="Tele-AMP-histidine intermediate" evidence="2">
    <location>
        <position position="145"/>
    </location>
</feature>
<evidence type="ECO:0000313" key="6">
    <source>
        <dbReference type="EMBL" id="SSA36882.1"/>
    </source>
</evidence>
<keyword evidence="1" id="KW-0547">Nucleotide-binding</keyword>
<evidence type="ECO:0000256" key="2">
    <source>
        <dbReference type="PIRSR" id="PIRSR639383-1"/>
    </source>
</evidence>
<feature type="short sequence motif" description="Histidine triad motif" evidence="4">
    <location>
        <begin position="143"/>
        <end position="147"/>
    </location>
</feature>
<dbReference type="Gene3D" id="3.30.428.10">
    <property type="entry name" value="HIT-like"/>
    <property type="match status" value="1"/>
</dbReference>
<dbReference type="AlphaFoldDB" id="A0A2Y9BV77"/>
<dbReference type="RefSeq" id="WP_373681221.1">
    <property type="nucleotide sequence ID" value="NZ_QKLZ01000001.1"/>
</dbReference>
<keyword evidence="7" id="KW-1185">Reference proteome</keyword>
<dbReference type="CDD" id="cd01275">
    <property type="entry name" value="FHIT"/>
    <property type="match status" value="1"/>
</dbReference>
<organism evidence="6 7">
    <name type="scientific">Georgenia satyanarayanai</name>
    <dbReference type="NCBI Taxonomy" id="860221"/>
    <lineage>
        <taxon>Bacteria</taxon>
        <taxon>Bacillati</taxon>
        <taxon>Actinomycetota</taxon>
        <taxon>Actinomycetes</taxon>
        <taxon>Micrococcales</taxon>
        <taxon>Bogoriellaceae</taxon>
        <taxon>Georgenia</taxon>
    </lineage>
</organism>
<dbReference type="PANTHER" id="PTHR42997:SF1">
    <property type="entry name" value="AP-4-A PHOSPHORYLASE"/>
    <property type="match status" value="1"/>
</dbReference>
<evidence type="ECO:0000256" key="4">
    <source>
        <dbReference type="PROSITE-ProRule" id="PRU00464"/>
    </source>
</evidence>
<feature type="binding site" evidence="3">
    <location>
        <position position="75"/>
    </location>
    <ligand>
        <name>substrate</name>
    </ligand>
</feature>
<dbReference type="GO" id="GO:0016779">
    <property type="term" value="F:nucleotidyltransferase activity"/>
    <property type="evidence" value="ECO:0007669"/>
    <property type="project" value="UniProtKB-KW"/>
</dbReference>
<protein>
    <submittedName>
        <fullName evidence="6">ATP adenylyltransferase</fullName>
    </submittedName>
</protein>
<dbReference type="PROSITE" id="PS51084">
    <property type="entry name" value="HIT_2"/>
    <property type="match status" value="1"/>
</dbReference>
<accession>A0A2Y9BV77</accession>
<reference evidence="6 7" key="1">
    <citation type="submission" date="2016-10" db="EMBL/GenBank/DDBJ databases">
        <authorList>
            <person name="Cai Z."/>
        </authorList>
    </citation>
    <scope>NUCLEOTIDE SEQUENCE [LARGE SCALE GENOMIC DNA]</scope>
    <source>
        <strain evidence="6 7">CGMCC 1.10826</strain>
    </source>
</reference>
<gene>
    <name evidence="6" type="ORF">SAMN05216184_101540</name>
</gene>
<dbReference type="GO" id="GO:0000166">
    <property type="term" value="F:nucleotide binding"/>
    <property type="evidence" value="ECO:0007669"/>
    <property type="project" value="UniProtKB-KW"/>
</dbReference>
<dbReference type="SUPFAM" id="SSF54197">
    <property type="entry name" value="HIT-like"/>
    <property type="match status" value="1"/>
</dbReference>
<proteinExistence type="predicted"/>
<evidence type="ECO:0000259" key="5">
    <source>
        <dbReference type="PROSITE" id="PS51084"/>
    </source>
</evidence>
<name>A0A2Y9BV77_9MICO</name>
<dbReference type="PANTHER" id="PTHR42997">
    <property type="entry name" value="HIT FAMILY HYDROLASE"/>
    <property type="match status" value="1"/>
</dbReference>
<keyword evidence="6" id="KW-0808">Transferase</keyword>
<dbReference type="InterPro" id="IPR011146">
    <property type="entry name" value="HIT-like"/>
</dbReference>
<feature type="domain" description="HIT" evidence="5">
    <location>
        <begin position="49"/>
        <end position="158"/>
    </location>
</feature>
<keyword evidence="6" id="KW-0548">Nucleotidyltransferase</keyword>